<evidence type="ECO:0000313" key="2">
    <source>
        <dbReference type="EMBL" id="BAS92971.1"/>
    </source>
</evidence>
<proteinExistence type="predicted"/>
<name>A0A0P0WJR4_ORYSJ</name>
<feature type="compositionally biased region" description="Basic and acidic residues" evidence="1">
    <location>
        <begin position="1"/>
        <end position="18"/>
    </location>
</feature>
<feature type="region of interest" description="Disordered" evidence="1">
    <location>
        <begin position="1"/>
        <end position="79"/>
    </location>
</feature>
<dbReference type="PaxDb" id="39947-A0A0P0WJR4"/>
<protein>
    <submittedName>
        <fullName evidence="2">Os05g0241150 protein</fullName>
    </submittedName>
</protein>
<sequence length="79" mass="8058">MSRLPRREGSAQVDEPRRGAGRSCIRRTRRAPSDTGPLSDVDEASPERSRRGTATAAAPPTGRRALAAAIFGGGGGGGG</sequence>
<evidence type="ECO:0000256" key="1">
    <source>
        <dbReference type="SAM" id="MobiDB-lite"/>
    </source>
</evidence>
<dbReference type="AlphaFoldDB" id="A0A0P0WJR4"/>
<dbReference type="InParanoid" id="A0A0P0WJR4"/>
<organism evidence="2 3">
    <name type="scientific">Oryza sativa subsp. japonica</name>
    <name type="common">Rice</name>
    <dbReference type="NCBI Taxonomy" id="39947"/>
    <lineage>
        <taxon>Eukaryota</taxon>
        <taxon>Viridiplantae</taxon>
        <taxon>Streptophyta</taxon>
        <taxon>Embryophyta</taxon>
        <taxon>Tracheophyta</taxon>
        <taxon>Spermatophyta</taxon>
        <taxon>Magnoliopsida</taxon>
        <taxon>Liliopsida</taxon>
        <taxon>Poales</taxon>
        <taxon>Poaceae</taxon>
        <taxon>BOP clade</taxon>
        <taxon>Oryzoideae</taxon>
        <taxon>Oryzeae</taxon>
        <taxon>Oryzinae</taxon>
        <taxon>Oryza</taxon>
        <taxon>Oryza sativa</taxon>
    </lineage>
</organism>
<reference evidence="3" key="1">
    <citation type="journal article" date="2005" name="Nature">
        <title>The map-based sequence of the rice genome.</title>
        <authorList>
            <consortium name="International rice genome sequencing project (IRGSP)"/>
            <person name="Matsumoto T."/>
            <person name="Wu J."/>
            <person name="Kanamori H."/>
            <person name="Katayose Y."/>
            <person name="Fujisawa M."/>
            <person name="Namiki N."/>
            <person name="Mizuno H."/>
            <person name="Yamamoto K."/>
            <person name="Antonio B.A."/>
            <person name="Baba T."/>
            <person name="Sakata K."/>
            <person name="Nagamura Y."/>
            <person name="Aoki H."/>
            <person name="Arikawa K."/>
            <person name="Arita K."/>
            <person name="Bito T."/>
            <person name="Chiden Y."/>
            <person name="Fujitsuka N."/>
            <person name="Fukunaka R."/>
            <person name="Hamada M."/>
            <person name="Harada C."/>
            <person name="Hayashi A."/>
            <person name="Hijishita S."/>
            <person name="Honda M."/>
            <person name="Hosokawa S."/>
            <person name="Ichikawa Y."/>
            <person name="Idonuma A."/>
            <person name="Iijima M."/>
            <person name="Ikeda M."/>
            <person name="Ikeno M."/>
            <person name="Ito K."/>
            <person name="Ito S."/>
            <person name="Ito T."/>
            <person name="Ito Y."/>
            <person name="Ito Y."/>
            <person name="Iwabuchi A."/>
            <person name="Kamiya K."/>
            <person name="Karasawa W."/>
            <person name="Kurita K."/>
            <person name="Katagiri S."/>
            <person name="Kikuta A."/>
            <person name="Kobayashi H."/>
            <person name="Kobayashi N."/>
            <person name="Machita K."/>
            <person name="Maehara T."/>
            <person name="Masukawa M."/>
            <person name="Mizubayashi T."/>
            <person name="Mukai Y."/>
            <person name="Nagasaki H."/>
            <person name="Nagata Y."/>
            <person name="Naito S."/>
            <person name="Nakashima M."/>
            <person name="Nakama Y."/>
            <person name="Nakamichi Y."/>
            <person name="Nakamura M."/>
            <person name="Meguro A."/>
            <person name="Negishi M."/>
            <person name="Ohta I."/>
            <person name="Ohta T."/>
            <person name="Okamoto M."/>
            <person name="Ono N."/>
            <person name="Saji S."/>
            <person name="Sakaguchi M."/>
            <person name="Sakai K."/>
            <person name="Shibata M."/>
            <person name="Shimokawa T."/>
            <person name="Song J."/>
            <person name="Takazaki Y."/>
            <person name="Terasawa K."/>
            <person name="Tsugane M."/>
            <person name="Tsuji K."/>
            <person name="Ueda S."/>
            <person name="Waki K."/>
            <person name="Yamagata H."/>
            <person name="Yamamoto M."/>
            <person name="Yamamoto S."/>
            <person name="Yamane H."/>
            <person name="Yoshiki S."/>
            <person name="Yoshihara R."/>
            <person name="Yukawa K."/>
            <person name="Zhong H."/>
            <person name="Yano M."/>
            <person name="Yuan Q."/>
            <person name="Ouyang S."/>
            <person name="Liu J."/>
            <person name="Jones K.M."/>
            <person name="Gansberger K."/>
            <person name="Moffat K."/>
            <person name="Hill J."/>
            <person name="Bera J."/>
            <person name="Fadrosh D."/>
            <person name="Jin S."/>
            <person name="Johri S."/>
            <person name="Kim M."/>
            <person name="Overton L."/>
            <person name="Reardon M."/>
            <person name="Tsitrin T."/>
            <person name="Vuong H."/>
            <person name="Weaver B."/>
            <person name="Ciecko A."/>
            <person name="Tallon L."/>
            <person name="Jackson J."/>
            <person name="Pai G."/>
            <person name="Aken S.V."/>
            <person name="Utterback T."/>
            <person name="Reidmuller S."/>
            <person name="Feldblyum T."/>
            <person name="Hsiao J."/>
            <person name="Zismann V."/>
            <person name="Iobst S."/>
            <person name="de Vazeille A.R."/>
            <person name="Buell C.R."/>
            <person name="Ying K."/>
            <person name="Li Y."/>
            <person name="Lu T."/>
            <person name="Huang Y."/>
            <person name="Zhao Q."/>
            <person name="Feng Q."/>
            <person name="Zhang L."/>
            <person name="Zhu J."/>
            <person name="Weng Q."/>
            <person name="Mu J."/>
            <person name="Lu Y."/>
            <person name="Fan D."/>
            <person name="Liu Y."/>
            <person name="Guan J."/>
            <person name="Zhang Y."/>
            <person name="Yu S."/>
            <person name="Liu X."/>
            <person name="Zhang Y."/>
            <person name="Hong G."/>
            <person name="Han B."/>
            <person name="Choisne N."/>
            <person name="Demange N."/>
            <person name="Orjeda G."/>
            <person name="Samain S."/>
            <person name="Cattolico L."/>
            <person name="Pelletier E."/>
            <person name="Couloux A."/>
            <person name="Segurens B."/>
            <person name="Wincker P."/>
            <person name="D'Hont A."/>
            <person name="Scarpelli C."/>
            <person name="Weissenbach J."/>
            <person name="Salanoubat M."/>
            <person name="Quetier F."/>
            <person name="Yu Y."/>
            <person name="Kim H.R."/>
            <person name="Rambo T."/>
            <person name="Currie J."/>
            <person name="Collura K."/>
            <person name="Luo M."/>
            <person name="Yang T."/>
            <person name="Ammiraju J.S.S."/>
            <person name="Engler F."/>
            <person name="Soderlund C."/>
            <person name="Wing R.A."/>
            <person name="Palmer L.E."/>
            <person name="de la Bastide M."/>
            <person name="Spiegel L."/>
            <person name="Nascimento L."/>
            <person name="Zutavern T."/>
            <person name="O'Shaughnessy A."/>
            <person name="Dike S."/>
            <person name="Dedhia N."/>
            <person name="Preston R."/>
            <person name="Balija V."/>
            <person name="McCombie W.R."/>
            <person name="Chow T."/>
            <person name="Chen H."/>
            <person name="Chung M."/>
            <person name="Chen C."/>
            <person name="Shaw J."/>
            <person name="Wu H."/>
            <person name="Hsiao K."/>
            <person name="Chao Y."/>
            <person name="Chu M."/>
            <person name="Cheng C."/>
            <person name="Hour A."/>
            <person name="Lee P."/>
            <person name="Lin S."/>
            <person name="Lin Y."/>
            <person name="Liou J."/>
            <person name="Liu S."/>
            <person name="Hsing Y."/>
            <person name="Raghuvanshi S."/>
            <person name="Mohanty A."/>
            <person name="Bharti A.K."/>
            <person name="Gaur A."/>
            <person name="Gupta V."/>
            <person name="Kumar D."/>
            <person name="Ravi V."/>
            <person name="Vij S."/>
            <person name="Kapur A."/>
            <person name="Khurana P."/>
            <person name="Khurana P."/>
            <person name="Khurana J.P."/>
            <person name="Tyagi A.K."/>
            <person name="Gaikwad K."/>
            <person name="Singh A."/>
            <person name="Dalal V."/>
            <person name="Srivastava S."/>
            <person name="Dixit A."/>
            <person name="Pal A.K."/>
            <person name="Ghazi I.A."/>
            <person name="Yadav M."/>
            <person name="Pandit A."/>
            <person name="Bhargava A."/>
            <person name="Sureshbabu K."/>
            <person name="Batra K."/>
            <person name="Sharma T.R."/>
            <person name="Mohapatra T."/>
            <person name="Singh N.K."/>
            <person name="Messing J."/>
            <person name="Nelson A.B."/>
            <person name="Fuks G."/>
            <person name="Kavchok S."/>
            <person name="Keizer G."/>
            <person name="Linton E."/>
            <person name="Llaca V."/>
            <person name="Song R."/>
            <person name="Tanyolac B."/>
            <person name="Young S."/>
            <person name="Ho-Il K."/>
            <person name="Hahn J.H."/>
            <person name="Sangsakoo G."/>
            <person name="Vanavichit A."/>
            <person name="de Mattos Luiz.A.T."/>
            <person name="Zimmer P.D."/>
            <person name="Malone G."/>
            <person name="Dellagostin O."/>
            <person name="de Oliveira A.C."/>
            <person name="Bevan M."/>
            <person name="Bancroft I."/>
            <person name="Minx P."/>
            <person name="Cordum H."/>
            <person name="Wilson R."/>
            <person name="Cheng Z."/>
            <person name="Jin W."/>
            <person name="Jiang J."/>
            <person name="Leong S.A."/>
            <person name="Iwama H."/>
            <person name="Gojobori T."/>
            <person name="Itoh T."/>
            <person name="Niimura Y."/>
            <person name="Fujii Y."/>
            <person name="Habara T."/>
            <person name="Sakai H."/>
            <person name="Sato Y."/>
            <person name="Wilson G."/>
            <person name="Kumar K."/>
            <person name="McCouch S."/>
            <person name="Juretic N."/>
            <person name="Hoen D."/>
            <person name="Wright S."/>
            <person name="Bruskiewich R."/>
            <person name="Bureau T."/>
            <person name="Miyao A."/>
            <person name="Hirochika H."/>
            <person name="Nishikawa T."/>
            <person name="Kadowaki K."/>
            <person name="Sugiura M."/>
            <person name="Burr B."/>
            <person name="Sasaki T."/>
        </authorList>
    </citation>
    <scope>NUCLEOTIDE SEQUENCE [LARGE SCALE GENOMIC DNA]</scope>
    <source>
        <strain evidence="3">cv. Nipponbare</strain>
    </source>
</reference>
<reference evidence="2 3" key="2">
    <citation type="journal article" date="2013" name="Plant Cell Physiol.">
        <title>Rice Annotation Project Database (RAP-DB): an integrative and interactive database for rice genomics.</title>
        <authorList>
            <person name="Sakai H."/>
            <person name="Lee S.S."/>
            <person name="Tanaka T."/>
            <person name="Numa H."/>
            <person name="Kim J."/>
            <person name="Kawahara Y."/>
            <person name="Wakimoto H."/>
            <person name="Yang C.C."/>
            <person name="Iwamoto M."/>
            <person name="Abe T."/>
            <person name="Yamada Y."/>
            <person name="Muto A."/>
            <person name="Inokuchi H."/>
            <person name="Ikemura T."/>
            <person name="Matsumoto T."/>
            <person name="Sasaki T."/>
            <person name="Itoh T."/>
        </authorList>
    </citation>
    <scope>NUCLEOTIDE SEQUENCE [LARGE SCALE GENOMIC DNA]</scope>
    <source>
        <strain evidence="3">cv. Nipponbare</strain>
    </source>
</reference>
<evidence type="ECO:0000313" key="3">
    <source>
        <dbReference type="Proteomes" id="UP000059680"/>
    </source>
</evidence>
<dbReference type="EMBL" id="AP014961">
    <property type="protein sequence ID" value="BAS92971.1"/>
    <property type="molecule type" value="Genomic_DNA"/>
</dbReference>
<dbReference type="Proteomes" id="UP000059680">
    <property type="component" value="Chromosome 5"/>
</dbReference>
<gene>
    <name evidence="2" type="ordered locus">Os05g0241150</name>
    <name evidence="2" type="ORF">OSNPB_050241150</name>
</gene>
<feature type="compositionally biased region" description="Low complexity" evidence="1">
    <location>
        <begin position="52"/>
        <end position="69"/>
    </location>
</feature>
<keyword evidence="3" id="KW-1185">Reference proteome</keyword>
<feature type="non-terminal residue" evidence="2">
    <location>
        <position position="79"/>
    </location>
</feature>
<accession>A0A0P0WJR4</accession>
<reference evidence="2 3" key="3">
    <citation type="journal article" date="2013" name="Rice">
        <title>Improvement of the Oryza sativa Nipponbare reference genome using next generation sequence and optical map data.</title>
        <authorList>
            <person name="Kawahara Y."/>
            <person name="de la Bastide M."/>
            <person name="Hamilton J.P."/>
            <person name="Kanamori H."/>
            <person name="McCombie W.R."/>
            <person name="Ouyang S."/>
            <person name="Schwartz D.C."/>
            <person name="Tanaka T."/>
            <person name="Wu J."/>
            <person name="Zhou S."/>
            <person name="Childs K.L."/>
            <person name="Davidson R.M."/>
            <person name="Lin H."/>
            <person name="Quesada-Ocampo L."/>
            <person name="Vaillancourt B."/>
            <person name="Sakai H."/>
            <person name="Lee S.S."/>
            <person name="Kim J."/>
            <person name="Numa H."/>
            <person name="Itoh T."/>
            <person name="Buell C.R."/>
            <person name="Matsumoto T."/>
        </authorList>
    </citation>
    <scope>NUCLEOTIDE SEQUENCE [LARGE SCALE GENOMIC DNA]</scope>
    <source>
        <strain evidence="3">cv. Nipponbare</strain>
    </source>
</reference>